<proteinExistence type="predicted"/>
<evidence type="ECO:0000313" key="3">
    <source>
        <dbReference type="Proteomes" id="UP000077829"/>
    </source>
</evidence>
<dbReference type="KEGG" id="panr:A7J50_5922"/>
<dbReference type="PANTHER" id="PTHR13696:SF99">
    <property type="entry name" value="COBYRINIC ACID AC-DIAMIDE SYNTHASE"/>
    <property type="match status" value="1"/>
</dbReference>
<geneLocation type="plasmid" evidence="3">
    <name>pp27494_1</name>
</geneLocation>
<dbReference type="InterPro" id="IPR027417">
    <property type="entry name" value="P-loop_NTPase"/>
</dbReference>
<gene>
    <name evidence="2" type="ORF">A7J50_5922</name>
</gene>
<accession>A0A172ZAD7</accession>
<dbReference type="RefSeq" id="WP_064455128.1">
    <property type="nucleotide sequence ID" value="NZ_CP015601.1"/>
</dbReference>
<dbReference type="Pfam" id="PF13614">
    <property type="entry name" value="AAA_31"/>
    <property type="match status" value="1"/>
</dbReference>
<protein>
    <submittedName>
        <fullName evidence="2">Plasmid partitioning protein ParA</fullName>
    </submittedName>
</protein>
<dbReference type="PANTHER" id="PTHR13696">
    <property type="entry name" value="P-LOOP CONTAINING NUCLEOSIDE TRIPHOSPHATE HYDROLASE"/>
    <property type="match status" value="1"/>
</dbReference>
<name>A0A172ZAD7_9PSED</name>
<reference evidence="2 3" key="1">
    <citation type="submission" date="2016-05" db="EMBL/GenBank/DDBJ databases">
        <title>Complete genome sequence of Pseudomonas antarctica PAMC 27494.</title>
        <authorList>
            <person name="Lee J."/>
        </authorList>
    </citation>
    <scope>NUCLEOTIDE SEQUENCE [LARGE SCALE GENOMIC DNA]</scope>
    <source>
        <strain evidence="2 3">PAMC 27494</strain>
        <plasmid evidence="3">Plasmid pp27494_1</plasmid>
    </source>
</reference>
<feature type="domain" description="AAA" evidence="1">
    <location>
        <begin position="89"/>
        <end position="289"/>
    </location>
</feature>
<dbReference type="EMBL" id="CP015601">
    <property type="protein sequence ID" value="ANF89241.1"/>
    <property type="molecule type" value="Genomic_DNA"/>
</dbReference>
<organism evidence="2 3">
    <name type="scientific">Pseudomonas antarctica</name>
    <dbReference type="NCBI Taxonomy" id="219572"/>
    <lineage>
        <taxon>Bacteria</taxon>
        <taxon>Pseudomonadati</taxon>
        <taxon>Pseudomonadota</taxon>
        <taxon>Gammaproteobacteria</taxon>
        <taxon>Pseudomonadales</taxon>
        <taxon>Pseudomonadaceae</taxon>
        <taxon>Pseudomonas</taxon>
    </lineage>
</organism>
<sequence length="377" mass="42648">MQQPSEQFEEESVYYTDFSTLLYPPKFAADCFGLTTRRLQDIEDENGLEIRRIARGTVPTRAYTLSDIFDIAAIRRTKGQAKGLSRQVVISTFVPKGGTGKTTVTVNLAISLQMQGLRVLIIDNDPQGDSSSELGYDPDLARSDLETMGIPPDRYVEGNFGNLLSPELRSRQFESLTFEQVVKKPFGDNGPHLIPADAYLEDLVVALDSENNMDFWYADWLERARNGEILGIDTSTYDVILFDNAPTASRLTKNSIVASDFVICPVRMDKFSFRALMRLNEWMVRFAKAYRRSPVVLAIPTMFIRNRKRILNNLVVLNDLFPGRVADEKLYYSEDYGKALDQGVPLIVWKGATNKTIDSMRSVFSEVLKKVRDFASQ</sequence>
<dbReference type="Proteomes" id="UP000077829">
    <property type="component" value="Plasmid pP27494_1"/>
</dbReference>
<dbReference type="SUPFAM" id="SSF52540">
    <property type="entry name" value="P-loop containing nucleoside triphosphate hydrolases"/>
    <property type="match status" value="1"/>
</dbReference>
<dbReference type="PATRIC" id="fig|219572.3.peg.6074"/>
<dbReference type="CDD" id="cd02042">
    <property type="entry name" value="ParAB_family"/>
    <property type="match status" value="1"/>
</dbReference>
<dbReference type="InterPro" id="IPR050678">
    <property type="entry name" value="DNA_Partitioning_ATPase"/>
</dbReference>
<keyword evidence="2" id="KW-0614">Plasmid</keyword>
<dbReference type="Gene3D" id="3.40.50.300">
    <property type="entry name" value="P-loop containing nucleotide triphosphate hydrolases"/>
    <property type="match status" value="1"/>
</dbReference>
<dbReference type="AlphaFoldDB" id="A0A172ZAD7"/>
<dbReference type="InterPro" id="IPR025669">
    <property type="entry name" value="AAA_dom"/>
</dbReference>
<evidence type="ECO:0000313" key="2">
    <source>
        <dbReference type="EMBL" id="ANF89241.1"/>
    </source>
</evidence>
<evidence type="ECO:0000259" key="1">
    <source>
        <dbReference type="Pfam" id="PF13614"/>
    </source>
</evidence>